<protein>
    <submittedName>
        <fullName evidence="1">Uncharacterized protein</fullName>
    </submittedName>
</protein>
<evidence type="ECO:0000313" key="1">
    <source>
        <dbReference type="EMBL" id="RAY15436.1"/>
    </source>
</evidence>
<reference evidence="1 2" key="1">
    <citation type="submission" date="2018-06" db="EMBL/GenBank/DDBJ databases">
        <title>Actinomadura craniellae sp. nov. isolated from marine sponge Craniella sp.</title>
        <authorList>
            <person name="Li L."/>
            <person name="Xu Q.H."/>
            <person name="Lin H.W."/>
            <person name="Lu Y.H."/>
        </authorList>
    </citation>
    <scope>NUCLEOTIDE SEQUENCE [LARGE SCALE GENOMIC DNA]</scope>
    <source>
        <strain evidence="1 2">LHW63021</strain>
    </source>
</reference>
<proteinExistence type="predicted"/>
<keyword evidence="2" id="KW-1185">Reference proteome</keyword>
<dbReference type="AlphaFoldDB" id="A0A365H901"/>
<comment type="caution">
    <text evidence="1">The sequence shown here is derived from an EMBL/GenBank/DDBJ whole genome shotgun (WGS) entry which is preliminary data.</text>
</comment>
<evidence type="ECO:0000313" key="2">
    <source>
        <dbReference type="Proteomes" id="UP000251891"/>
    </source>
</evidence>
<name>A0A365H901_9ACTN</name>
<sequence>MPKREREDKYSPSRFDLVALDYLVVGCNALTPSPPVGEPDIFEFAAERGAGVLINKPLARGC</sequence>
<accession>A0A365H901</accession>
<dbReference type="EMBL" id="QLYX01000004">
    <property type="protein sequence ID" value="RAY15436.1"/>
    <property type="molecule type" value="Genomic_DNA"/>
</dbReference>
<dbReference type="Proteomes" id="UP000251891">
    <property type="component" value="Unassembled WGS sequence"/>
</dbReference>
<organism evidence="1 2">
    <name type="scientific">Actinomadura craniellae</name>
    <dbReference type="NCBI Taxonomy" id="2231787"/>
    <lineage>
        <taxon>Bacteria</taxon>
        <taxon>Bacillati</taxon>
        <taxon>Actinomycetota</taxon>
        <taxon>Actinomycetes</taxon>
        <taxon>Streptosporangiales</taxon>
        <taxon>Thermomonosporaceae</taxon>
        <taxon>Actinomadura</taxon>
    </lineage>
</organism>
<gene>
    <name evidence="1" type="ORF">DPM19_12150</name>
</gene>